<evidence type="ECO:0000313" key="2">
    <source>
        <dbReference type="Proteomes" id="UP000215002"/>
    </source>
</evidence>
<name>A0A223NR48_9SPHI</name>
<reference evidence="1 2" key="1">
    <citation type="submission" date="2017-08" db="EMBL/GenBank/DDBJ databases">
        <title>Complete genome sequence of Mucilaginibacter sp. strain BJC16-A31.</title>
        <authorList>
            <consortium name="Henan University of Science and Technology"/>
            <person name="You X."/>
        </authorList>
    </citation>
    <scope>NUCLEOTIDE SEQUENCE [LARGE SCALE GENOMIC DNA]</scope>
    <source>
        <strain evidence="1 2">BJC16-A31</strain>
    </source>
</reference>
<organism evidence="1 2">
    <name type="scientific">Mucilaginibacter xinganensis</name>
    <dbReference type="NCBI Taxonomy" id="1234841"/>
    <lineage>
        <taxon>Bacteria</taxon>
        <taxon>Pseudomonadati</taxon>
        <taxon>Bacteroidota</taxon>
        <taxon>Sphingobacteriia</taxon>
        <taxon>Sphingobacteriales</taxon>
        <taxon>Sphingobacteriaceae</taxon>
        <taxon>Mucilaginibacter</taxon>
    </lineage>
</organism>
<dbReference type="Proteomes" id="UP000215002">
    <property type="component" value="Chromosome"/>
</dbReference>
<dbReference type="AlphaFoldDB" id="A0A223NR48"/>
<evidence type="ECO:0000313" key="1">
    <source>
        <dbReference type="EMBL" id="ASU32382.1"/>
    </source>
</evidence>
<dbReference type="EMBL" id="CP022743">
    <property type="protein sequence ID" value="ASU32382.1"/>
    <property type="molecule type" value="Genomic_DNA"/>
</dbReference>
<sequence>MGRNVGGHWFYLTLNKTEERNKNGKALFLYCHLFSFTFFKAELITANEKLFKNY</sequence>
<accession>A0A223NR48</accession>
<protein>
    <submittedName>
        <fullName evidence="1">Uncharacterized protein</fullName>
    </submittedName>
</protein>
<gene>
    <name evidence="1" type="ORF">MuYL_0479</name>
</gene>
<proteinExistence type="predicted"/>
<keyword evidence="2" id="KW-1185">Reference proteome</keyword>
<dbReference type="KEGG" id="muc:MuYL_0479"/>